<feature type="region of interest" description="Disordered" evidence="1">
    <location>
        <begin position="901"/>
        <end position="935"/>
    </location>
</feature>
<feature type="compositionally biased region" description="Basic and acidic residues" evidence="1">
    <location>
        <begin position="1547"/>
        <end position="1558"/>
    </location>
</feature>
<feature type="compositionally biased region" description="Low complexity" evidence="1">
    <location>
        <begin position="485"/>
        <end position="516"/>
    </location>
</feature>
<keyword evidence="3" id="KW-1185">Reference proteome</keyword>
<sequence length="1598" mass="169266">MNTKRGSFALTTVEASGPLGGRKLGTLQQQGGTTASSELLTLPVIGVACCSSSCSSSSSPVGADEPAENWSNTGGLIESPASAGHRACYCCLGACSSRCEADNGNNGGIRCSSSCSSPICSCRGGLKWWGVHQSSSSSCCCCCNFGKDMDCATACSTSNRPEERQGTLPYISTEVVRSRTNSNNCSNCKSSCKSGSPSHGEHKWRGRMNLFLRRAVIGDLTKCTSGSSSGSCCCGVADSRTPVSTPQELQQDKAPRRLLVGAADPSLRTREAERKGETLNGASLGAFSRICQDVRGPRGVHAEARSECSQEASAMEVGQGAAATNPQLQQPEQPKQQPLLLLRAVKELRCSTPKTHGVNSCCDSSGFDSLVRQPLRSLPVAYSSSQSPPEAGAAASEAGPAAAKSSSPAAVTPTTAATTPTAAPTTPAAAATPTTAATTPTAAIATPTAAPETHTARAAATEASKSVGGVKPTAVASGSLVTATAPAAAETPTKAAAARPSESSHSSPSGGSSAAACQQGALPCEPRVCYCLDHLLAGLCWGPPCLCGALQDSVRWGFGGTRTADSHLVNPQQELELLLQRAAATATVGGEAPQQVASPKKMARDRLGGSRGAQTSGEGYLWPPTQGSLLPMRAALSAAEGESTASVSWNRSGSEDGCVPSLNEAACAPPLPESCSPVSDWGSPAQQWAAPQRIEFDGTDSSSCSSKVGPWNPTLIKKRGHGVGSVSGEEKEEGRSYLGLFAPLLGFEGPPRGAPQTLSRYPRTALCADAFVCSGVQWFGSSEDEAGESGAEGSGRPFLSMPSCSARFCGGKALEAVKPYAREGRRRREGCVRDRNKLTDGFRSARDSGNSVLFASTKRTAGTPFCLRPNAHQHLPSTPGGSAAGQAATWGDIREAERTAKLTGGPDGTSCSGGSRWRDGGREETRDSVCSSNSGTHHTMLEIAAVPVRTRKGFRKPLPLPPEMLAAIAAAGPRRPVEPVLQYDGESREWRVFWMEEPQARYKVFQSKKFGKERAQQLALEWLHRAKAGAIHGSGRGPRECQVRAQGEVARRRLQIPPSPSPSSGPRRSLRLSRGLKAASQHLRCPRPLWGPLHPPQTQDSLTGPPLRLPRGPATSRPGGLPTLTTGSPMSQGSPKALLHLETEGVFIMSPPGEPIPLNREALMVQQTSSHPISCQCPVEAKDPGIQLTLQPPLQHSRNRCRTTTAGATVAVELVAVCTFDTACCCRDATVLWLWVYAQLMQQRARKAAVRAMATVCAAIPKPDLRDPDLLGADIKKTARQLENGVWVLDLPLQSGVCGVTAASPDAWQQLQHVEVIASLRRRTGAGFVLRGSLLQQQHQPQQQQTPQGMYVRVVGEDQETVYRGAVAAWSLLGPPQYLPAPADAADDETFDCATAMAGEDDEFLKDVCQRTGALIDIEPDQPQGYAHGGGERTRLRYAARACTQGATEKALRLLRWRLVCIEEAWRQHNAHGFTRDTSPTGHRGGWRESPYGLVFTALQQKCLVFAQLLLLLLAVPRYLMLPSPGQDIRGAASASFWQSAMPDEAEMMRRRKEAEERRKKRGQRSRSASPERRGPNRLSFAPPPDELLTGPYAPLDK</sequence>
<dbReference type="OrthoDB" id="329651at2759"/>
<feature type="compositionally biased region" description="Polar residues" evidence="1">
    <location>
        <begin position="1123"/>
        <end position="1133"/>
    </location>
</feature>
<evidence type="ECO:0000256" key="1">
    <source>
        <dbReference type="SAM" id="MobiDB-lite"/>
    </source>
</evidence>
<reference evidence="2" key="2">
    <citation type="submission" date="2013-10" db="EMBL/GenBank/DDBJ databases">
        <authorList>
            <person name="Aslett M."/>
        </authorList>
    </citation>
    <scope>NUCLEOTIDE SEQUENCE [LARGE SCALE GENOMIC DNA]</scope>
    <source>
        <strain evidence="2">Houghton</strain>
    </source>
</reference>
<feature type="region of interest" description="Disordered" evidence="1">
    <location>
        <begin position="485"/>
        <end position="517"/>
    </location>
</feature>
<name>U6GAU6_9EIME</name>
<feature type="compositionally biased region" description="Basic and acidic residues" evidence="1">
    <location>
        <begin position="916"/>
        <end position="927"/>
    </location>
</feature>
<feature type="compositionally biased region" description="Low complexity" evidence="1">
    <location>
        <begin position="1064"/>
        <end position="1076"/>
    </location>
</feature>
<feature type="region of interest" description="Disordered" evidence="1">
    <location>
        <begin position="381"/>
        <end position="471"/>
    </location>
</feature>
<organism evidence="2 3">
    <name type="scientific">Eimeria praecox</name>
    <dbReference type="NCBI Taxonomy" id="51316"/>
    <lineage>
        <taxon>Eukaryota</taxon>
        <taxon>Sar</taxon>
        <taxon>Alveolata</taxon>
        <taxon>Apicomplexa</taxon>
        <taxon>Conoidasida</taxon>
        <taxon>Coccidia</taxon>
        <taxon>Eucoccidiorida</taxon>
        <taxon>Eimeriorina</taxon>
        <taxon>Eimeriidae</taxon>
        <taxon>Eimeria</taxon>
    </lineage>
</organism>
<accession>U6GAU6</accession>
<dbReference type="Gene3D" id="1.20.5.2050">
    <property type="match status" value="1"/>
</dbReference>
<protein>
    <submittedName>
        <fullName evidence="2">Uncharacterized protein</fullName>
    </submittedName>
</protein>
<evidence type="ECO:0000313" key="3">
    <source>
        <dbReference type="Proteomes" id="UP000018201"/>
    </source>
</evidence>
<feature type="compositionally biased region" description="Low complexity" evidence="1">
    <location>
        <begin position="383"/>
        <end position="464"/>
    </location>
</feature>
<reference evidence="2" key="1">
    <citation type="submission" date="2013-10" db="EMBL/GenBank/DDBJ databases">
        <title>Genomic analysis of the causative agents of coccidiosis in chickens.</title>
        <authorList>
            <person name="Reid A.J."/>
            <person name="Blake D."/>
            <person name="Billington K."/>
            <person name="Browne H."/>
            <person name="Dunn M."/>
            <person name="Hung S."/>
            <person name="Kawahara F."/>
            <person name="Miranda-Saavedra D."/>
            <person name="Mourier T."/>
            <person name="Nagra H."/>
            <person name="Otto T.D."/>
            <person name="Rawlings N."/>
            <person name="Sanchez A."/>
            <person name="Sanders M."/>
            <person name="Subramaniam C."/>
            <person name="Tay Y."/>
            <person name="Dear P."/>
            <person name="Doerig C."/>
            <person name="Gruber A."/>
            <person name="Parkinson J."/>
            <person name="Shirley M."/>
            <person name="Wan K.L."/>
            <person name="Berriman M."/>
            <person name="Tomley F."/>
            <person name="Pain A."/>
        </authorList>
    </citation>
    <scope>NUCLEOTIDE SEQUENCE [LARGE SCALE GENOMIC DNA]</scope>
    <source>
        <strain evidence="2">Houghton</strain>
    </source>
</reference>
<dbReference type="Proteomes" id="UP000018201">
    <property type="component" value="Unassembled WGS sequence"/>
</dbReference>
<evidence type="ECO:0000313" key="2">
    <source>
        <dbReference type="EMBL" id="CDI75719.1"/>
    </source>
</evidence>
<feature type="region of interest" description="Disordered" evidence="1">
    <location>
        <begin position="1546"/>
        <end position="1598"/>
    </location>
</feature>
<feature type="region of interest" description="Disordered" evidence="1">
    <location>
        <begin position="311"/>
        <end position="334"/>
    </location>
</feature>
<dbReference type="VEuPathDB" id="ToxoDB:EPH_0021120"/>
<feature type="region of interest" description="Disordered" evidence="1">
    <location>
        <begin position="1049"/>
        <end position="1133"/>
    </location>
</feature>
<feature type="compositionally biased region" description="Low complexity" evidence="1">
    <location>
        <begin position="1104"/>
        <end position="1113"/>
    </location>
</feature>
<feature type="region of interest" description="Disordered" evidence="1">
    <location>
        <begin position="590"/>
        <end position="621"/>
    </location>
</feature>
<dbReference type="EMBL" id="HG691098">
    <property type="protein sequence ID" value="CDI75719.1"/>
    <property type="molecule type" value="Genomic_DNA"/>
</dbReference>
<proteinExistence type="predicted"/>
<gene>
    <name evidence="2" type="ORF">EPH_0021120</name>
</gene>